<accession>A0ABV7X8N5</accession>
<proteinExistence type="predicted"/>
<gene>
    <name evidence="2" type="ORF">ACFOMD_02680</name>
</gene>
<keyword evidence="1" id="KW-0472">Membrane</keyword>
<keyword evidence="1" id="KW-0812">Transmembrane</keyword>
<dbReference type="EMBL" id="JBHRXV010000001">
    <property type="protein sequence ID" value="MFC3711458.1"/>
    <property type="molecule type" value="Genomic_DNA"/>
</dbReference>
<protein>
    <submittedName>
        <fullName evidence="2">Uncharacterized protein</fullName>
    </submittedName>
</protein>
<dbReference type="RefSeq" id="WP_380856399.1">
    <property type="nucleotide sequence ID" value="NZ_JBHRXV010000001.1"/>
</dbReference>
<reference evidence="3" key="1">
    <citation type="journal article" date="2019" name="Int. J. Syst. Evol. Microbiol.">
        <title>The Global Catalogue of Microorganisms (GCM) 10K type strain sequencing project: providing services to taxonomists for standard genome sequencing and annotation.</title>
        <authorList>
            <consortium name="The Broad Institute Genomics Platform"/>
            <consortium name="The Broad Institute Genome Sequencing Center for Infectious Disease"/>
            <person name="Wu L."/>
            <person name="Ma J."/>
        </authorList>
    </citation>
    <scope>NUCLEOTIDE SEQUENCE [LARGE SCALE GENOMIC DNA]</scope>
    <source>
        <strain evidence="3">KCTC 42644</strain>
    </source>
</reference>
<feature type="transmembrane region" description="Helical" evidence="1">
    <location>
        <begin position="50"/>
        <end position="67"/>
    </location>
</feature>
<keyword evidence="3" id="KW-1185">Reference proteome</keyword>
<organism evidence="2 3">
    <name type="scientific">Sphingoaurantiacus capsulatus</name>
    <dbReference type="NCBI Taxonomy" id="1771310"/>
    <lineage>
        <taxon>Bacteria</taxon>
        <taxon>Pseudomonadati</taxon>
        <taxon>Pseudomonadota</taxon>
        <taxon>Alphaproteobacteria</taxon>
        <taxon>Sphingomonadales</taxon>
        <taxon>Sphingosinicellaceae</taxon>
        <taxon>Sphingoaurantiacus</taxon>
    </lineage>
</organism>
<name>A0ABV7X8N5_9SPHN</name>
<dbReference type="Proteomes" id="UP001595615">
    <property type="component" value="Unassembled WGS sequence"/>
</dbReference>
<feature type="transmembrane region" description="Helical" evidence="1">
    <location>
        <begin position="79"/>
        <end position="95"/>
    </location>
</feature>
<evidence type="ECO:0000313" key="3">
    <source>
        <dbReference type="Proteomes" id="UP001595615"/>
    </source>
</evidence>
<sequence length="96" mass="10575">MQMDDDIARESLARTMRWCAVIVLLVSALQMAMAAFVVHSTVPNDAGKLVAAGFFLFSGLAIAVAFGFRKVKQPTWKHWLIVAFFAAPAMADIVFR</sequence>
<keyword evidence="1" id="KW-1133">Transmembrane helix</keyword>
<evidence type="ECO:0000256" key="1">
    <source>
        <dbReference type="SAM" id="Phobius"/>
    </source>
</evidence>
<evidence type="ECO:0000313" key="2">
    <source>
        <dbReference type="EMBL" id="MFC3711458.1"/>
    </source>
</evidence>
<comment type="caution">
    <text evidence="2">The sequence shown here is derived from an EMBL/GenBank/DDBJ whole genome shotgun (WGS) entry which is preliminary data.</text>
</comment>